<keyword evidence="5 8" id="KW-0812">Transmembrane</keyword>
<feature type="transmembrane region" description="Helical" evidence="8">
    <location>
        <begin position="240"/>
        <end position="260"/>
    </location>
</feature>
<keyword evidence="4" id="KW-1003">Cell membrane</keyword>
<feature type="transmembrane region" description="Helical" evidence="8">
    <location>
        <begin position="201"/>
        <end position="225"/>
    </location>
</feature>
<feature type="transmembrane region" description="Helical" evidence="8">
    <location>
        <begin position="50"/>
        <end position="72"/>
    </location>
</feature>
<keyword evidence="6 8" id="KW-1133">Transmembrane helix</keyword>
<evidence type="ECO:0000256" key="3">
    <source>
        <dbReference type="ARBA" id="ARBA00022448"/>
    </source>
</evidence>
<dbReference type="GO" id="GO:0022857">
    <property type="term" value="F:transmembrane transporter activity"/>
    <property type="evidence" value="ECO:0007669"/>
    <property type="project" value="InterPro"/>
</dbReference>
<comment type="caution">
    <text evidence="9">The sequence shown here is derived from an EMBL/GenBank/DDBJ whole genome shotgun (WGS) entry which is preliminary data.</text>
</comment>
<gene>
    <name evidence="9" type="ORF">GBAR_LOCUS15646</name>
</gene>
<feature type="transmembrane region" description="Helical" evidence="8">
    <location>
        <begin position="20"/>
        <end position="38"/>
    </location>
</feature>
<keyword evidence="3" id="KW-0813">Transport</keyword>
<dbReference type="PANTHER" id="PTHR30472:SF25">
    <property type="entry name" value="ABC TRANSPORTER PERMEASE PROTEIN MJ0876-RELATED"/>
    <property type="match status" value="1"/>
</dbReference>
<dbReference type="GO" id="GO:0005886">
    <property type="term" value="C:plasma membrane"/>
    <property type="evidence" value="ECO:0007669"/>
    <property type="project" value="UniProtKB-SubCell"/>
</dbReference>
<accession>A0AA35SEE3</accession>
<evidence type="ECO:0000256" key="1">
    <source>
        <dbReference type="ARBA" id="ARBA00004651"/>
    </source>
</evidence>
<evidence type="ECO:0000256" key="2">
    <source>
        <dbReference type="ARBA" id="ARBA00007935"/>
    </source>
</evidence>
<comment type="similarity">
    <text evidence="2">Belongs to the binding-protein-dependent transport system permease family. FecCD subfamily.</text>
</comment>
<reference evidence="9" key="1">
    <citation type="submission" date="2023-03" db="EMBL/GenBank/DDBJ databases">
        <authorList>
            <person name="Steffen K."/>
            <person name="Cardenas P."/>
        </authorList>
    </citation>
    <scope>NUCLEOTIDE SEQUENCE</scope>
</reference>
<dbReference type="Proteomes" id="UP001174909">
    <property type="component" value="Unassembled WGS sequence"/>
</dbReference>
<feature type="transmembrane region" description="Helical" evidence="8">
    <location>
        <begin position="78"/>
        <end position="99"/>
    </location>
</feature>
<organism evidence="9 10">
    <name type="scientific">Geodia barretti</name>
    <name type="common">Barrett's horny sponge</name>
    <dbReference type="NCBI Taxonomy" id="519541"/>
    <lineage>
        <taxon>Eukaryota</taxon>
        <taxon>Metazoa</taxon>
        <taxon>Porifera</taxon>
        <taxon>Demospongiae</taxon>
        <taxon>Heteroscleromorpha</taxon>
        <taxon>Tetractinellida</taxon>
        <taxon>Astrophorina</taxon>
        <taxon>Geodiidae</taxon>
        <taxon>Geodia</taxon>
    </lineage>
</organism>
<feature type="transmembrane region" description="Helical" evidence="8">
    <location>
        <begin position="267"/>
        <end position="289"/>
    </location>
</feature>
<dbReference type="Pfam" id="PF01032">
    <property type="entry name" value="FecCD"/>
    <property type="match status" value="1"/>
</dbReference>
<evidence type="ECO:0000313" key="9">
    <source>
        <dbReference type="EMBL" id="CAI8027347.1"/>
    </source>
</evidence>
<name>A0AA35SEE3_GEOBA</name>
<evidence type="ECO:0000256" key="4">
    <source>
        <dbReference type="ARBA" id="ARBA00022475"/>
    </source>
</evidence>
<feature type="transmembrane region" description="Helical" evidence="8">
    <location>
        <begin position="111"/>
        <end position="132"/>
    </location>
</feature>
<dbReference type="AlphaFoldDB" id="A0AA35SEE3"/>
<dbReference type="EMBL" id="CASHTH010002272">
    <property type="protein sequence ID" value="CAI8027347.1"/>
    <property type="molecule type" value="Genomic_DNA"/>
</dbReference>
<comment type="subcellular location">
    <subcellularLocation>
        <location evidence="1">Cell membrane</location>
        <topology evidence="1">Multi-pass membrane protein</topology>
    </subcellularLocation>
</comment>
<dbReference type="InterPro" id="IPR037294">
    <property type="entry name" value="ABC_BtuC-like"/>
</dbReference>
<keyword evidence="7 8" id="KW-0472">Membrane</keyword>
<dbReference type="CDD" id="cd06550">
    <property type="entry name" value="TM_ABC_iron-siderophores_like"/>
    <property type="match status" value="1"/>
</dbReference>
<evidence type="ECO:0000256" key="7">
    <source>
        <dbReference type="ARBA" id="ARBA00023136"/>
    </source>
</evidence>
<sequence length="295" mass="31115">MPGSAELTTRVIVWDIRMPIALMAVLVGAALSIAGAEMQTILNNPLASPFTLGISAAAGFGAALALVLGLSIIPFAGIFLVSANAFVFAMIASMTIFVLSGLRGVTTETMILLGIALVFLFSSLLALMQYIASEQALQQVVFWTLGSLVKATWPKIGIATVVLLVTTPLFVKHVWTLTALRLGDDKAHSLGINVRKLRLQVLISVSILAAAAVAFVGTIGFIGLVGPHVARMLVGEDQRFFLPMSAMCGAILLSAASILSKMITPGAIFPIGIITSLVGVPFFLSLILAKRRQLW</sequence>
<dbReference type="GO" id="GO:0033214">
    <property type="term" value="P:siderophore-iron import into cell"/>
    <property type="evidence" value="ECO:0007669"/>
    <property type="project" value="TreeGrafter"/>
</dbReference>
<proteinExistence type="inferred from homology"/>
<dbReference type="FunFam" id="1.10.3470.10:FF:000001">
    <property type="entry name" value="Vitamin B12 ABC transporter permease BtuC"/>
    <property type="match status" value="1"/>
</dbReference>
<evidence type="ECO:0000256" key="8">
    <source>
        <dbReference type="SAM" id="Phobius"/>
    </source>
</evidence>
<dbReference type="InterPro" id="IPR000522">
    <property type="entry name" value="ABC_transptr_permease_BtuC"/>
</dbReference>
<dbReference type="PANTHER" id="PTHR30472">
    <property type="entry name" value="FERRIC ENTEROBACTIN TRANSPORT SYSTEM PERMEASE PROTEIN"/>
    <property type="match status" value="1"/>
</dbReference>
<evidence type="ECO:0000256" key="5">
    <source>
        <dbReference type="ARBA" id="ARBA00022692"/>
    </source>
</evidence>
<keyword evidence="10" id="KW-1185">Reference proteome</keyword>
<evidence type="ECO:0000256" key="6">
    <source>
        <dbReference type="ARBA" id="ARBA00022989"/>
    </source>
</evidence>
<dbReference type="Gene3D" id="1.10.3470.10">
    <property type="entry name" value="ABC transporter involved in vitamin B12 uptake, BtuC"/>
    <property type="match status" value="1"/>
</dbReference>
<evidence type="ECO:0000313" key="10">
    <source>
        <dbReference type="Proteomes" id="UP001174909"/>
    </source>
</evidence>
<dbReference type="SUPFAM" id="SSF81345">
    <property type="entry name" value="ABC transporter involved in vitamin B12 uptake, BtuC"/>
    <property type="match status" value="1"/>
</dbReference>
<protein>
    <submittedName>
        <fullName evidence="9">ABC transporter permease protein MJ0087</fullName>
    </submittedName>
</protein>